<evidence type="ECO:0000256" key="4">
    <source>
        <dbReference type="ARBA" id="ARBA00022801"/>
    </source>
</evidence>
<dbReference type="InterPro" id="IPR058192">
    <property type="entry name" value="WHD_ROQ1-like"/>
</dbReference>
<dbReference type="EMBL" id="CM017698">
    <property type="protein sequence ID" value="TYG96255.1"/>
    <property type="molecule type" value="Genomic_DNA"/>
</dbReference>
<dbReference type="InterPro" id="IPR011713">
    <property type="entry name" value="Leu-rich_rpt_3"/>
</dbReference>
<dbReference type="Gene3D" id="1.10.8.430">
    <property type="entry name" value="Helical domain of apoptotic protease-activating factors"/>
    <property type="match status" value="1"/>
</dbReference>
<dbReference type="SUPFAM" id="SSF52540">
    <property type="entry name" value="P-loop containing nucleoside triphosphate hydrolases"/>
    <property type="match status" value="1"/>
</dbReference>
<dbReference type="Pfam" id="PF23286">
    <property type="entry name" value="LRR_13"/>
    <property type="match status" value="1"/>
</dbReference>
<dbReference type="Gene3D" id="3.40.50.300">
    <property type="entry name" value="P-loop containing nucleotide triphosphate hydrolases"/>
    <property type="match status" value="1"/>
</dbReference>
<dbReference type="GO" id="GO:0006952">
    <property type="term" value="P:defense response"/>
    <property type="evidence" value="ECO:0007669"/>
    <property type="project" value="InterPro"/>
</dbReference>
<evidence type="ECO:0000256" key="1">
    <source>
        <dbReference type="ARBA" id="ARBA00011982"/>
    </source>
</evidence>
<dbReference type="Gene3D" id="3.40.50.10140">
    <property type="entry name" value="Toll/interleukin-1 receptor homology (TIR) domain"/>
    <property type="match status" value="1"/>
</dbReference>
<dbReference type="InterPro" id="IPR045344">
    <property type="entry name" value="C-JID"/>
</dbReference>
<dbReference type="InterPro" id="IPR000157">
    <property type="entry name" value="TIR_dom"/>
</dbReference>
<keyword evidence="2" id="KW-0433">Leucine-rich repeat</keyword>
<dbReference type="SUPFAM" id="SSF52200">
    <property type="entry name" value="Toll/Interleukin receptor TIR domain"/>
    <property type="match status" value="1"/>
</dbReference>
<gene>
    <name evidence="9" type="ORF">ES288_A11G334600v1</name>
</gene>
<evidence type="ECO:0000313" key="10">
    <source>
        <dbReference type="Proteomes" id="UP000323506"/>
    </source>
</evidence>
<dbReference type="Pfam" id="PF00931">
    <property type="entry name" value="NB-ARC"/>
    <property type="match status" value="1"/>
</dbReference>
<keyword evidence="4" id="KW-0378">Hydrolase</keyword>
<dbReference type="SMART" id="SM00255">
    <property type="entry name" value="TIR"/>
    <property type="match status" value="1"/>
</dbReference>
<evidence type="ECO:0000313" key="9">
    <source>
        <dbReference type="EMBL" id="TYG96255.1"/>
    </source>
</evidence>
<dbReference type="PANTHER" id="PTHR11017">
    <property type="entry name" value="LEUCINE-RICH REPEAT-CONTAINING PROTEIN"/>
    <property type="match status" value="1"/>
</dbReference>
<dbReference type="Pfam" id="PF07725">
    <property type="entry name" value="LRR_3"/>
    <property type="match status" value="1"/>
</dbReference>
<sequence>MLASTSSSSSAAAADMIKARTYDVFISFRGEDTCDGFVSHLYKDLCRKNIDTFVDSEKLRRGDEISEALLTAIQGSSVSVIVFSKDYASSKWCLDELVKIMDCNKCVVPVFYGVGPSDVRKQRGNFADALAKHEENFKHDVEKVKSWRTALTSAGNLSGWDSGKIRPDSELVDKIVKDILKKLNRGTSSANLEGLVGIERRMQKVLSLFQDKFPDFRKLGIWGMGGTGKTTLAEAIFHHVLNGFQSYFFLANVRESDEKGTLSQLRQTFFSAILEDENLYISTPTIGSSFLKDRLSRKKVLVVCDDVSKLSQLEYLFGGNNRLGPGSRVIVTTRDKQVLIQYGIDFIYEMEELDDDESIKLFCQRAFKSNHPTEFHQLKLSQMVLSFANGNPLAIKVIGSSLCGKTQSYQESEAKKLKQVPKPDIQRLLKWSFDGLECEEKEMFLDIACFFKGEDRDFVTRIMEACYLSAYSRIENLIDKSLIYVSENAIKMHDLLQQMGWDIVYNESPSEPERRSRLWIPDDIYDVLIENSGTKTLKGMLLDMSRIPKLELRAEAFVKMRKLKFLKFYLPSTFGRVQMKSKILLPQGLLSLPNELRYLYWEGYPLKTLPASFDPRNLVELDMRDSNVEQLWEGKQDLVNLKVISLFCSKNLVRIPDLSNATNLGKIYLNRCFNLCELPPSLQHLEKLTHLDFSYCKNIRSLPSLYKATSLTKLDLSGCSNLLSFPEVSSNVTELWLDGTAIEEVPSSIECLSNLRVFSLWGCKRLKSLPTSIHKLKSLEKFNLRDCLRLETFPEILDIMERLRDLDLSGTALKELPSSIDNFIGLEYLRLNNCENLICLPNGFYKSKSLWGLDICGRSNLVVKNLFSAIGGRPVKLKDLHGLSSLYKLDLSETNLESLPTTIKQFPWLQELILWNCKRLKSLPELPPSLGHLDADSCTSLEEVSSIKKLFEQGLFCQDEPYRCLKLIFTNCFQLNEKGVGNHGTPKLETPFKQTVNVLKDYHKASPQRHKFITCVPGSEIPEWFDFKSLGSSINIQLPSEWWINFPSFVASVVVSFPERYNGRNFGIRCECHLKYYNGDSHDLTCSFSLWGVGVLNHEDRMFGWDHMFLLYDDFKVWEFVESQASNKCIYNEASFKFYPLHYGSKLRNSSLEIKQCGVHLLFAN</sequence>
<dbReference type="AlphaFoldDB" id="A0A5D2ESG3"/>
<keyword evidence="3" id="KW-0677">Repeat</keyword>
<dbReference type="InterPro" id="IPR042197">
    <property type="entry name" value="Apaf_helical"/>
</dbReference>
<dbReference type="EC" id="3.2.2.6" evidence="1"/>
<dbReference type="InterPro" id="IPR032675">
    <property type="entry name" value="LRR_dom_sf"/>
</dbReference>
<evidence type="ECO:0000256" key="5">
    <source>
        <dbReference type="ARBA" id="ARBA00022821"/>
    </source>
</evidence>
<dbReference type="SUPFAM" id="SSF52058">
    <property type="entry name" value="L domain-like"/>
    <property type="match status" value="2"/>
</dbReference>
<dbReference type="Gene3D" id="3.80.10.10">
    <property type="entry name" value="Ribonuclease Inhibitor"/>
    <property type="match status" value="2"/>
</dbReference>
<dbReference type="GO" id="GO:0043531">
    <property type="term" value="F:ADP binding"/>
    <property type="evidence" value="ECO:0007669"/>
    <property type="project" value="InterPro"/>
</dbReference>
<evidence type="ECO:0000256" key="3">
    <source>
        <dbReference type="ARBA" id="ARBA00022737"/>
    </source>
</evidence>
<feature type="domain" description="TIR" evidence="8">
    <location>
        <begin position="20"/>
        <end position="183"/>
    </location>
</feature>
<dbReference type="FunFam" id="3.80.10.10:FF:000386">
    <property type="entry name" value="Disease resistance protein RPS4"/>
    <property type="match status" value="1"/>
</dbReference>
<reference evidence="9 10" key="1">
    <citation type="submission" date="2019-06" db="EMBL/GenBank/DDBJ databases">
        <title>WGS assembly of Gossypium darwinii.</title>
        <authorList>
            <person name="Chen Z.J."/>
            <person name="Sreedasyam A."/>
            <person name="Ando A."/>
            <person name="Song Q."/>
            <person name="De L."/>
            <person name="Hulse-Kemp A."/>
            <person name="Ding M."/>
            <person name="Ye W."/>
            <person name="Kirkbride R."/>
            <person name="Jenkins J."/>
            <person name="Plott C."/>
            <person name="Lovell J."/>
            <person name="Lin Y.-M."/>
            <person name="Vaughn R."/>
            <person name="Liu B."/>
            <person name="Li W."/>
            <person name="Simpson S."/>
            <person name="Scheffler B."/>
            <person name="Saski C."/>
            <person name="Grover C."/>
            <person name="Hu G."/>
            <person name="Conover J."/>
            <person name="Carlson J."/>
            <person name="Shu S."/>
            <person name="Boston L."/>
            <person name="Williams M."/>
            <person name="Peterson D."/>
            <person name="Mcgee K."/>
            <person name="Jones D."/>
            <person name="Wendel J."/>
            <person name="Stelly D."/>
            <person name="Grimwood J."/>
            <person name="Schmutz J."/>
        </authorList>
    </citation>
    <scope>NUCLEOTIDE SEQUENCE [LARGE SCALE GENOMIC DNA]</scope>
    <source>
        <strain evidence="9">1808015.09</strain>
    </source>
</reference>
<dbReference type="InterPro" id="IPR058546">
    <property type="entry name" value="RPS4B/Roq1-like_LRR"/>
</dbReference>
<dbReference type="Pfam" id="PF23282">
    <property type="entry name" value="WHD_ROQ1"/>
    <property type="match status" value="1"/>
</dbReference>
<evidence type="ECO:0000256" key="2">
    <source>
        <dbReference type="ARBA" id="ARBA00022614"/>
    </source>
</evidence>
<dbReference type="Pfam" id="PF01582">
    <property type="entry name" value="TIR"/>
    <property type="match status" value="1"/>
</dbReference>
<comment type="catalytic activity">
    <reaction evidence="7">
        <text>NAD(+) + H2O = ADP-D-ribose + nicotinamide + H(+)</text>
        <dbReference type="Rhea" id="RHEA:16301"/>
        <dbReference type="ChEBI" id="CHEBI:15377"/>
        <dbReference type="ChEBI" id="CHEBI:15378"/>
        <dbReference type="ChEBI" id="CHEBI:17154"/>
        <dbReference type="ChEBI" id="CHEBI:57540"/>
        <dbReference type="ChEBI" id="CHEBI:57967"/>
        <dbReference type="EC" id="3.2.2.6"/>
    </reaction>
    <physiologicalReaction direction="left-to-right" evidence="7">
        <dbReference type="Rhea" id="RHEA:16302"/>
    </physiologicalReaction>
</comment>
<dbReference type="InterPro" id="IPR027417">
    <property type="entry name" value="P-loop_NTPase"/>
</dbReference>
<dbReference type="InterPro" id="IPR035897">
    <property type="entry name" value="Toll_tir_struct_dom_sf"/>
</dbReference>
<dbReference type="Proteomes" id="UP000323506">
    <property type="component" value="Chromosome A11"/>
</dbReference>
<dbReference type="GO" id="GO:0061809">
    <property type="term" value="F:NAD+ nucleosidase activity, cyclic ADP-ribose generating"/>
    <property type="evidence" value="ECO:0007669"/>
    <property type="project" value="UniProtKB-EC"/>
</dbReference>
<dbReference type="PRINTS" id="PR00364">
    <property type="entry name" value="DISEASERSIST"/>
</dbReference>
<protein>
    <recommendedName>
        <fullName evidence="1">ADP-ribosyl cyclase/cyclic ADP-ribose hydrolase</fullName>
        <ecNumber evidence="1">3.2.2.6</ecNumber>
    </recommendedName>
</protein>
<organism evidence="9 10">
    <name type="scientific">Gossypium darwinii</name>
    <name type="common">Darwin's cotton</name>
    <name type="synonym">Gossypium barbadense var. darwinii</name>
    <dbReference type="NCBI Taxonomy" id="34276"/>
    <lineage>
        <taxon>Eukaryota</taxon>
        <taxon>Viridiplantae</taxon>
        <taxon>Streptophyta</taxon>
        <taxon>Embryophyta</taxon>
        <taxon>Tracheophyta</taxon>
        <taxon>Spermatophyta</taxon>
        <taxon>Magnoliopsida</taxon>
        <taxon>eudicotyledons</taxon>
        <taxon>Gunneridae</taxon>
        <taxon>Pentapetalae</taxon>
        <taxon>rosids</taxon>
        <taxon>malvids</taxon>
        <taxon>Malvales</taxon>
        <taxon>Malvaceae</taxon>
        <taxon>Malvoideae</taxon>
        <taxon>Gossypium</taxon>
    </lineage>
</organism>
<dbReference type="PANTHER" id="PTHR11017:SF570">
    <property type="entry name" value="DISEASE RESISTANCE PROTEIN (TIR-NBS CLASS)-RELATED"/>
    <property type="match status" value="1"/>
</dbReference>
<accession>A0A5D2ESG3</accession>
<dbReference type="InterPro" id="IPR044974">
    <property type="entry name" value="Disease_R_plants"/>
</dbReference>
<name>A0A5D2ESG3_GOSDA</name>
<dbReference type="GO" id="GO:0007165">
    <property type="term" value="P:signal transduction"/>
    <property type="evidence" value="ECO:0007669"/>
    <property type="project" value="InterPro"/>
</dbReference>
<dbReference type="FunFam" id="3.40.50.10140:FF:000007">
    <property type="entry name" value="Disease resistance protein (TIR-NBS-LRR class)"/>
    <property type="match status" value="1"/>
</dbReference>
<keyword evidence="10" id="KW-1185">Reference proteome</keyword>
<dbReference type="Pfam" id="PF20160">
    <property type="entry name" value="C-JID"/>
    <property type="match status" value="1"/>
</dbReference>
<keyword evidence="6" id="KW-0520">NAD</keyword>
<dbReference type="InterPro" id="IPR002182">
    <property type="entry name" value="NB-ARC"/>
</dbReference>
<evidence type="ECO:0000259" key="8">
    <source>
        <dbReference type="PROSITE" id="PS50104"/>
    </source>
</evidence>
<evidence type="ECO:0000256" key="7">
    <source>
        <dbReference type="ARBA" id="ARBA00047304"/>
    </source>
</evidence>
<keyword evidence="5" id="KW-0611">Plant defense</keyword>
<dbReference type="PROSITE" id="PS50104">
    <property type="entry name" value="TIR"/>
    <property type="match status" value="1"/>
</dbReference>
<evidence type="ECO:0000256" key="6">
    <source>
        <dbReference type="ARBA" id="ARBA00023027"/>
    </source>
</evidence>
<proteinExistence type="predicted"/>